<evidence type="ECO:0000313" key="2">
    <source>
        <dbReference type="Proteomes" id="UP000596661"/>
    </source>
</evidence>
<dbReference type="Proteomes" id="UP000596661">
    <property type="component" value="Chromosome 1"/>
</dbReference>
<evidence type="ECO:0000313" key="1">
    <source>
        <dbReference type="EnsemblPlants" id="cds.evm.model.01.1596"/>
    </source>
</evidence>
<sequence length="384" mass="42858">MHQKDHGSFAPKELQNVPNRVLVLPYGEMQRRRAKTLSEFMTKAQSFINLEDAYQQAFGVPPAPAPVASTHRFTSPVPIPRTYTPCSTSPNYSSHLGFGTGKPISLRLALPPFDKHVAMVSRGPHLVGSTRNSSNSFPAIMDALEWSGVTRRVPVVVIMSLSGIDCNTICHALNNNKDATPVHQKHRPSDLVRAETVKAEVDKLTTNDFLLEALYLVWLANPILVPKPNGTLRMCIDFPNLNKDSVMKAEPELSTKLAKVEGDLDPNDVKLLGDEEKDFLPQILEMERISLPNDQEAEESESKTNPPAEHLPASRSLEMEKVFWACFVEVGEINTYSPFLVRFGYQYRVSYLGQSHFLLDGTKVGINVEGLGHDNWINVDHVFM</sequence>
<keyword evidence="2" id="KW-1185">Reference proteome</keyword>
<reference evidence="1" key="1">
    <citation type="submission" date="2018-11" db="EMBL/GenBank/DDBJ databases">
        <authorList>
            <person name="Grassa J C."/>
        </authorList>
    </citation>
    <scope>NUCLEOTIDE SEQUENCE [LARGE SCALE GENOMIC DNA]</scope>
</reference>
<dbReference type="AlphaFoldDB" id="A0A803NHS0"/>
<dbReference type="PANTHER" id="PTHR37984:SF5">
    <property type="entry name" value="PROTEIN NYNRIN-LIKE"/>
    <property type="match status" value="1"/>
</dbReference>
<organism evidence="1 2">
    <name type="scientific">Cannabis sativa</name>
    <name type="common">Hemp</name>
    <name type="synonym">Marijuana</name>
    <dbReference type="NCBI Taxonomy" id="3483"/>
    <lineage>
        <taxon>Eukaryota</taxon>
        <taxon>Viridiplantae</taxon>
        <taxon>Streptophyta</taxon>
        <taxon>Embryophyta</taxon>
        <taxon>Tracheophyta</taxon>
        <taxon>Spermatophyta</taxon>
        <taxon>Magnoliopsida</taxon>
        <taxon>eudicotyledons</taxon>
        <taxon>Gunneridae</taxon>
        <taxon>Pentapetalae</taxon>
        <taxon>rosids</taxon>
        <taxon>fabids</taxon>
        <taxon>Rosales</taxon>
        <taxon>Cannabaceae</taxon>
        <taxon>Cannabis</taxon>
    </lineage>
</organism>
<dbReference type="SUPFAM" id="SSF56672">
    <property type="entry name" value="DNA/RNA polymerases"/>
    <property type="match status" value="1"/>
</dbReference>
<dbReference type="EnsemblPlants" id="evm.model.01.1596">
    <property type="protein sequence ID" value="cds.evm.model.01.1596"/>
    <property type="gene ID" value="evm.TU.01.1596"/>
</dbReference>
<accession>A0A803NHS0</accession>
<name>A0A803NHS0_CANSA</name>
<protein>
    <submittedName>
        <fullName evidence="1">Uncharacterized protein</fullName>
    </submittedName>
</protein>
<dbReference type="InterPro" id="IPR043502">
    <property type="entry name" value="DNA/RNA_pol_sf"/>
</dbReference>
<dbReference type="Gene3D" id="3.10.10.10">
    <property type="entry name" value="HIV Type 1 Reverse Transcriptase, subunit A, domain 1"/>
    <property type="match status" value="1"/>
</dbReference>
<dbReference type="InterPro" id="IPR050951">
    <property type="entry name" value="Retrovirus_Pol_polyprotein"/>
</dbReference>
<reference evidence="1" key="2">
    <citation type="submission" date="2021-03" db="UniProtKB">
        <authorList>
            <consortium name="EnsemblPlants"/>
        </authorList>
    </citation>
    <scope>IDENTIFICATION</scope>
</reference>
<dbReference type="PANTHER" id="PTHR37984">
    <property type="entry name" value="PROTEIN CBG26694"/>
    <property type="match status" value="1"/>
</dbReference>
<proteinExistence type="predicted"/>
<dbReference type="EMBL" id="UZAU01000041">
    <property type="status" value="NOT_ANNOTATED_CDS"/>
    <property type="molecule type" value="Genomic_DNA"/>
</dbReference>
<dbReference type="Gramene" id="evm.model.01.1596">
    <property type="protein sequence ID" value="cds.evm.model.01.1596"/>
    <property type="gene ID" value="evm.TU.01.1596"/>
</dbReference>